<evidence type="ECO:0000313" key="2">
    <source>
        <dbReference type="Proteomes" id="UP000238196"/>
    </source>
</evidence>
<name>A0A2S5KLF2_9PROT</name>
<dbReference type="SUPFAM" id="SSF110849">
    <property type="entry name" value="ParB/Sulfiredoxin"/>
    <property type="match status" value="1"/>
</dbReference>
<organism evidence="1 2">
    <name type="scientific">Proteobacteria bacterium 228</name>
    <dbReference type="NCBI Taxonomy" id="2083153"/>
    <lineage>
        <taxon>Bacteria</taxon>
        <taxon>Pseudomonadati</taxon>
        <taxon>Pseudomonadota</taxon>
    </lineage>
</organism>
<evidence type="ECO:0008006" key="3">
    <source>
        <dbReference type="Google" id="ProtNLM"/>
    </source>
</evidence>
<gene>
    <name evidence="1" type="ORF">C4K68_19340</name>
</gene>
<accession>A0A2S5KLF2</accession>
<comment type="caution">
    <text evidence="1">The sequence shown here is derived from an EMBL/GenBank/DDBJ whole genome shotgun (WGS) entry which is preliminary data.</text>
</comment>
<sequence length="373" mass="40849">MKASLKKMGQSLKSSGAFASTYRPVADNQSEQVSQAADIDDEILSKLASNTDYAAPARPSVTIAAAGLESGKVVVSGHTITIDGISRIPDNIVMSTFNNNRRDQSRLKNIPELAALIYESKGNNTPVLLRLATSNEGQQTLELVAGRRRLAALRYANSNLITKGEEPPILLSAEVRILSDSEATKAAALENSGREDFDIWELADTLKSLLDTKVARSIEELVPYLPATGSSKKKRNRASVYYYLAPHSIPQWIKRYIDLSNPNDTLKSVDRLMKQLKGRDELHELVAAGLEDKGYKPGTHSIEELAKEVKAIIAMLEDRYEESSTSRPQEPVQLALNHGSAVIKLADSTELPEHVQEKIAGAINAILEEYLTS</sequence>
<evidence type="ECO:0000313" key="1">
    <source>
        <dbReference type="EMBL" id="PPC75664.1"/>
    </source>
</evidence>
<dbReference type="Proteomes" id="UP000238196">
    <property type="component" value="Unassembled WGS sequence"/>
</dbReference>
<protein>
    <recommendedName>
        <fullName evidence="3">ParB/Sulfiredoxin domain-containing protein</fullName>
    </recommendedName>
</protein>
<dbReference type="InterPro" id="IPR036086">
    <property type="entry name" value="ParB/Sulfiredoxin_sf"/>
</dbReference>
<dbReference type="AlphaFoldDB" id="A0A2S5KLF2"/>
<reference evidence="1 2" key="1">
    <citation type="submission" date="2018-02" db="EMBL/GenBank/DDBJ databases">
        <title>novel marine gammaproteobacteria from coastal saline agro ecosystem.</title>
        <authorList>
            <person name="Krishnan R."/>
            <person name="Ramesh Kumar N."/>
        </authorList>
    </citation>
    <scope>NUCLEOTIDE SEQUENCE [LARGE SCALE GENOMIC DNA]</scope>
    <source>
        <strain evidence="1 2">228</strain>
    </source>
</reference>
<dbReference type="EMBL" id="PRLP01000076">
    <property type="protein sequence ID" value="PPC75664.1"/>
    <property type="molecule type" value="Genomic_DNA"/>
</dbReference>
<proteinExistence type="predicted"/>